<evidence type="ECO:0000313" key="2">
    <source>
        <dbReference type="Proteomes" id="UP000321606"/>
    </source>
</evidence>
<proteinExistence type="predicted"/>
<dbReference type="AlphaFoldDB" id="A0A510JDT8"/>
<dbReference type="Pfam" id="PF13711">
    <property type="entry name" value="DUF4160"/>
    <property type="match status" value="1"/>
</dbReference>
<dbReference type="KEGG" id="lgo:JCM16774_2205"/>
<evidence type="ECO:0000313" key="1">
    <source>
        <dbReference type="EMBL" id="BBM37246.1"/>
    </source>
</evidence>
<evidence type="ECO:0008006" key="3">
    <source>
        <dbReference type="Google" id="ProtNLM"/>
    </source>
</evidence>
<organism evidence="1 2">
    <name type="scientific">Pseudoleptotrichia goodfellowii</name>
    <dbReference type="NCBI Taxonomy" id="157692"/>
    <lineage>
        <taxon>Bacteria</taxon>
        <taxon>Fusobacteriati</taxon>
        <taxon>Fusobacteriota</taxon>
        <taxon>Fusobacteriia</taxon>
        <taxon>Fusobacteriales</taxon>
        <taxon>Leptotrichiaceae</taxon>
        <taxon>Pseudoleptotrichia</taxon>
    </lineage>
</organism>
<dbReference type="OrthoDB" id="122670at2"/>
<sequence length="84" mass="10048">MPIIAKFYGIIIKMYFQQSEHNPPHFHCIYGEYAGIVEIKTLEMLEGDMPKKALEMVKEWGRKYQNELLEMWETQEFVKLPPLK</sequence>
<dbReference type="EMBL" id="AP019822">
    <property type="protein sequence ID" value="BBM37246.1"/>
    <property type="molecule type" value="Genomic_DNA"/>
</dbReference>
<name>A0A510JDT8_9FUSO</name>
<dbReference type="Proteomes" id="UP000321606">
    <property type="component" value="Chromosome"/>
</dbReference>
<dbReference type="STRING" id="714315.GCA_000516535_02200"/>
<reference evidence="1 2" key="1">
    <citation type="submission" date="2019-07" db="EMBL/GenBank/DDBJ databases">
        <title>Complete Genome Sequence of Leptotrichia goodfellowii Strain JCM 16774.</title>
        <authorList>
            <person name="Watanabe S."/>
            <person name="Cui L."/>
        </authorList>
    </citation>
    <scope>NUCLEOTIDE SEQUENCE [LARGE SCALE GENOMIC DNA]</scope>
    <source>
        <strain evidence="1 2">JCM16774</strain>
    </source>
</reference>
<dbReference type="InterPro" id="IPR025427">
    <property type="entry name" value="DUF4160"/>
</dbReference>
<accession>A0A510JDT8</accession>
<dbReference type="RefSeq" id="WP_026738312.1">
    <property type="nucleotide sequence ID" value="NZ_AP019822.1"/>
</dbReference>
<protein>
    <recommendedName>
        <fullName evidence="3">Transcriptional regulator</fullName>
    </recommendedName>
</protein>
<gene>
    <name evidence="1" type="ORF">JCM16774_2205</name>
</gene>